<feature type="compositionally biased region" description="Basic and acidic residues" evidence="1">
    <location>
        <begin position="43"/>
        <end position="52"/>
    </location>
</feature>
<dbReference type="InterPro" id="IPR053030">
    <property type="entry name" value="Ribosomal_biogenesis_FAF1-like"/>
</dbReference>
<organism evidence="3">
    <name type="scientific">Arabidopsis lyrata subsp. lyrata</name>
    <name type="common">Lyre-leaved rock-cress</name>
    <dbReference type="NCBI Taxonomy" id="81972"/>
    <lineage>
        <taxon>Eukaryota</taxon>
        <taxon>Viridiplantae</taxon>
        <taxon>Streptophyta</taxon>
        <taxon>Embryophyta</taxon>
        <taxon>Tracheophyta</taxon>
        <taxon>Spermatophyta</taxon>
        <taxon>Magnoliopsida</taxon>
        <taxon>eudicotyledons</taxon>
        <taxon>Gunneridae</taxon>
        <taxon>Pentapetalae</taxon>
        <taxon>rosids</taxon>
        <taxon>malvids</taxon>
        <taxon>Brassicales</taxon>
        <taxon>Brassicaceae</taxon>
        <taxon>Camelineae</taxon>
        <taxon>Arabidopsis</taxon>
    </lineage>
</organism>
<dbReference type="PANTHER" id="PTHR28096">
    <property type="entry name" value="PROTEIN FAF1"/>
    <property type="match status" value="1"/>
</dbReference>
<dbReference type="EMBL" id="GL348875">
    <property type="protein sequence ID" value="EFH38967.1"/>
    <property type="molecule type" value="Genomic_DNA"/>
</dbReference>
<protein>
    <submittedName>
        <fullName evidence="2">Uncharacterized protein</fullName>
    </submittedName>
</protein>
<dbReference type="HOGENOM" id="CLU_2018351_0_0_1"/>
<dbReference type="PANTHER" id="PTHR28096:SF1">
    <property type="entry name" value="PROTEIN FAF1"/>
    <property type="match status" value="1"/>
</dbReference>
<sequence length="123" mass="13722">MTGRRPNDQSRKQPSMNLTSSSRERNMILGRFGGEFGSGSTRKPAERKRTSEERVLKSIVGHFKGGVLDVRHLLHSGSSRTNDTYFKMKKHSKSENRGGGCMKSKGKKKGGKKKKGWGKKKGK</sequence>
<dbReference type="STRING" id="81972.D7MWW6"/>
<dbReference type="Gramene" id="scaffold_22500001.1">
    <property type="protein sequence ID" value="scaffold_22500001.1"/>
    <property type="gene ID" value="scaffold_22500001.1"/>
</dbReference>
<accession>D7MWW6</accession>
<evidence type="ECO:0000313" key="2">
    <source>
        <dbReference type="EMBL" id="EFH38967.1"/>
    </source>
</evidence>
<evidence type="ECO:0000313" key="3">
    <source>
        <dbReference type="Proteomes" id="UP000008694"/>
    </source>
</evidence>
<proteinExistence type="predicted"/>
<dbReference type="GO" id="GO:0005730">
    <property type="term" value="C:nucleolus"/>
    <property type="evidence" value="ECO:0007669"/>
    <property type="project" value="TreeGrafter"/>
</dbReference>
<feature type="compositionally biased region" description="Basic residues" evidence="1">
    <location>
        <begin position="104"/>
        <end position="123"/>
    </location>
</feature>
<keyword evidence="3" id="KW-1185">Reference proteome</keyword>
<feature type="region of interest" description="Disordered" evidence="1">
    <location>
        <begin position="1"/>
        <end position="52"/>
    </location>
</feature>
<dbReference type="GO" id="GO:0000462">
    <property type="term" value="P:maturation of SSU-rRNA from tricistronic rRNA transcript (SSU-rRNA, 5.8S rRNA, LSU-rRNA)"/>
    <property type="evidence" value="ECO:0007669"/>
    <property type="project" value="TreeGrafter"/>
</dbReference>
<feature type="compositionally biased region" description="Polar residues" evidence="1">
    <location>
        <begin position="12"/>
        <end position="21"/>
    </location>
</feature>
<name>D7MWW6_ARALL</name>
<evidence type="ECO:0000256" key="1">
    <source>
        <dbReference type="SAM" id="MobiDB-lite"/>
    </source>
</evidence>
<dbReference type="Proteomes" id="UP000008694">
    <property type="component" value="Unassembled WGS sequence"/>
</dbReference>
<feature type="region of interest" description="Disordered" evidence="1">
    <location>
        <begin position="77"/>
        <end position="123"/>
    </location>
</feature>
<feature type="compositionally biased region" description="Basic and acidic residues" evidence="1">
    <location>
        <begin position="1"/>
        <end position="11"/>
    </location>
</feature>
<dbReference type="AlphaFoldDB" id="D7MWW6"/>
<gene>
    <name evidence="2" type="ORF">ARALYDRAFT_920351</name>
</gene>
<reference evidence="3" key="1">
    <citation type="journal article" date="2011" name="Nat. Genet.">
        <title>The Arabidopsis lyrata genome sequence and the basis of rapid genome size change.</title>
        <authorList>
            <person name="Hu T.T."/>
            <person name="Pattyn P."/>
            <person name="Bakker E.G."/>
            <person name="Cao J."/>
            <person name="Cheng J.-F."/>
            <person name="Clark R.M."/>
            <person name="Fahlgren N."/>
            <person name="Fawcett J.A."/>
            <person name="Grimwood J."/>
            <person name="Gundlach H."/>
            <person name="Haberer G."/>
            <person name="Hollister J.D."/>
            <person name="Ossowski S."/>
            <person name="Ottilar R.P."/>
            <person name="Salamov A.A."/>
            <person name="Schneeberger K."/>
            <person name="Spannagl M."/>
            <person name="Wang X."/>
            <person name="Yang L."/>
            <person name="Nasrallah M.E."/>
            <person name="Bergelson J."/>
            <person name="Carrington J.C."/>
            <person name="Gaut B.S."/>
            <person name="Schmutz J."/>
            <person name="Mayer K.F.X."/>
            <person name="Van de Peer Y."/>
            <person name="Grigoriev I.V."/>
            <person name="Nordborg M."/>
            <person name="Weigel D."/>
            <person name="Guo Y.-L."/>
        </authorList>
    </citation>
    <scope>NUCLEOTIDE SEQUENCE [LARGE SCALE GENOMIC DNA]</scope>
    <source>
        <strain evidence="3">cv. MN47</strain>
    </source>
</reference>